<dbReference type="GO" id="GO:0003924">
    <property type="term" value="F:GTPase activity"/>
    <property type="evidence" value="ECO:0007669"/>
    <property type="project" value="InterPro"/>
</dbReference>
<dbReference type="STRING" id="10195.A0A3M7T9S1"/>
<dbReference type="PROSITE" id="PS50157">
    <property type="entry name" value="ZINC_FINGER_C2H2_2"/>
    <property type="match status" value="2"/>
</dbReference>
<organism evidence="7 8">
    <name type="scientific">Brachionus plicatilis</name>
    <name type="common">Marine rotifer</name>
    <name type="synonym">Brachionus muelleri</name>
    <dbReference type="NCBI Taxonomy" id="10195"/>
    <lineage>
        <taxon>Eukaryota</taxon>
        <taxon>Metazoa</taxon>
        <taxon>Spiralia</taxon>
        <taxon>Gnathifera</taxon>
        <taxon>Rotifera</taxon>
        <taxon>Eurotatoria</taxon>
        <taxon>Monogononta</taxon>
        <taxon>Pseudotrocha</taxon>
        <taxon>Ploima</taxon>
        <taxon>Brachionidae</taxon>
        <taxon>Brachionus</taxon>
    </lineage>
</organism>
<sequence>MNTNKNKNVIQLIEQNKKGLLVINDEALEIIQNLNDQIGVIVTVGKKRLGKSFMLNRLIGIESQNGFEISHIDEPCTKGIYMSTKIIDHSNKNGEKMKLILLDTEGLESKEASKEWDHKIFVLSLLLSSYFVYNTNGTYTRDDLEKLSFVTQISKQIRKNSSTEMDMNDFPQLMWVCRDYKFEIKNENAGYCFVNSFKNIDGFYLPFPDLEHPNGLSSKKILLAIENYKWDDFSGEFYNEMNKLCQKIKENVQIKMFNEKKLKGKIYSEFIRKVVENLNDEKTILVVDMVDYLIKIESNRNLDEIEKKYSDKLNEKEWNSIRLECDKQHLITLLHYEVLVSNFEKQYSYLGINEPENSRCWKNYYGKNYESLKTHVKNKIDQDELKKKKDELERIKKNLPRPNTYNFFNFLERDLDVVPFRNADEDESVICELCGNTFKNKHGLAIHTGKMHKNRSYLNNVDCDSFTCDKCGRNFETQHGLAIHKGKMHKKY</sequence>
<dbReference type="InterPro" id="IPR030386">
    <property type="entry name" value="G_GB1_RHD3_dom"/>
</dbReference>
<gene>
    <name evidence="7" type="ORF">BpHYR1_010333</name>
</gene>
<comment type="caution">
    <text evidence="7">The sequence shown here is derived from an EMBL/GenBank/DDBJ whole genome shotgun (WGS) entry which is preliminary data.</text>
</comment>
<proteinExistence type="inferred from homology"/>
<dbReference type="EMBL" id="REGN01000117">
    <property type="protein sequence ID" value="RNA44351.1"/>
    <property type="molecule type" value="Genomic_DNA"/>
</dbReference>
<dbReference type="PANTHER" id="PTHR10751">
    <property type="entry name" value="GUANYLATE BINDING PROTEIN"/>
    <property type="match status" value="1"/>
</dbReference>
<dbReference type="AlphaFoldDB" id="A0A3M7T9S1"/>
<dbReference type="InterPro" id="IPR027417">
    <property type="entry name" value="P-loop_NTPase"/>
</dbReference>
<dbReference type="Gene3D" id="3.40.50.300">
    <property type="entry name" value="P-loop containing nucleotide triphosphate hydrolases"/>
    <property type="match status" value="1"/>
</dbReference>
<dbReference type="EC" id="3.6.1.15" evidence="7"/>
<dbReference type="OrthoDB" id="2135133at2759"/>
<evidence type="ECO:0000313" key="8">
    <source>
        <dbReference type="Proteomes" id="UP000276133"/>
    </source>
</evidence>
<feature type="domain" description="GB1/RHD3-type G" evidence="6">
    <location>
        <begin position="74"/>
        <end position="183"/>
    </location>
</feature>
<evidence type="ECO:0000259" key="5">
    <source>
        <dbReference type="PROSITE" id="PS50157"/>
    </source>
</evidence>
<feature type="domain" description="C2H2-type" evidence="5">
    <location>
        <begin position="429"/>
        <end position="457"/>
    </location>
</feature>
<evidence type="ECO:0000256" key="2">
    <source>
        <dbReference type="ARBA" id="ARBA00023134"/>
    </source>
</evidence>
<keyword evidence="7" id="KW-0378">Hydrolase</keyword>
<name>A0A3M7T9S1_BRAPC</name>
<keyword evidence="8" id="KW-1185">Reference proteome</keyword>
<keyword evidence="2" id="KW-0342">GTP-binding</keyword>
<keyword evidence="3" id="KW-0862">Zinc</keyword>
<keyword evidence="3" id="KW-0479">Metal-binding</keyword>
<dbReference type="PROSITE" id="PS00028">
    <property type="entry name" value="ZINC_FINGER_C2H2_1"/>
    <property type="match status" value="2"/>
</dbReference>
<dbReference type="GO" id="GO:0005525">
    <property type="term" value="F:GTP binding"/>
    <property type="evidence" value="ECO:0007669"/>
    <property type="project" value="UniProtKB-KW"/>
</dbReference>
<dbReference type="Proteomes" id="UP000276133">
    <property type="component" value="Unassembled WGS sequence"/>
</dbReference>
<dbReference type="SMART" id="SM00355">
    <property type="entry name" value="ZnF_C2H2"/>
    <property type="match status" value="2"/>
</dbReference>
<dbReference type="Gene3D" id="3.30.160.60">
    <property type="entry name" value="Classic Zinc Finger"/>
    <property type="match status" value="1"/>
</dbReference>
<dbReference type="InterPro" id="IPR013087">
    <property type="entry name" value="Znf_C2H2_type"/>
</dbReference>
<accession>A0A3M7T9S1</accession>
<evidence type="ECO:0000256" key="3">
    <source>
        <dbReference type="PROSITE-ProRule" id="PRU00042"/>
    </source>
</evidence>
<keyword evidence="1" id="KW-0547">Nucleotide-binding</keyword>
<dbReference type="SUPFAM" id="SSF52540">
    <property type="entry name" value="P-loop containing nucleoside triphosphate hydrolases"/>
    <property type="match status" value="1"/>
</dbReference>
<evidence type="ECO:0000259" key="6">
    <source>
        <dbReference type="PROSITE" id="PS51715"/>
    </source>
</evidence>
<dbReference type="GO" id="GO:0008270">
    <property type="term" value="F:zinc ion binding"/>
    <property type="evidence" value="ECO:0007669"/>
    <property type="project" value="UniProtKB-KW"/>
</dbReference>
<evidence type="ECO:0000256" key="4">
    <source>
        <dbReference type="PROSITE-ProRule" id="PRU01052"/>
    </source>
</evidence>
<evidence type="ECO:0000313" key="7">
    <source>
        <dbReference type="EMBL" id="RNA44351.1"/>
    </source>
</evidence>
<dbReference type="Pfam" id="PF02263">
    <property type="entry name" value="GBP"/>
    <property type="match status" value="1"/>
</dbReference>
<dbReference type="InterPro" id="IPR015894">
    <property type="entry name" value="Guanylate-bd_N"/>
</dbReference>
<reference evidence="7 8" key="1">
    <citation type="journal article" date="2018" name="Sci. Rep.">
        <title>Genomic signatures of local adaptation to the degree of environmental predictability in rotifers.</title>
        <authorList>
            <person name="Franch-Gras L."/>
            <person name="Hahn C."/>
            <person name="Garcia-Roger E.M."/>
            <person name="Carmona M.J."/>
            <person name="Serra M."/>
            <person name="Gomez A."/>
        </authorList>
    </citation>
    <scope>NUCLEOTIDE SEQUENCE [LARGE SCALE GENOMIC DNA]</scope>
    <source>
        <strain evidence="7">HYR1</strain>
    </source>
</reference>
<feature type="domain" description="C2H2-type" evidence="5">
    <location>
        <begin position="466"/>
        <end position="492"/>
    </location>
</feature>
<dbReference type="Pfam" id="PF00096">
    <property type="entry name" value="zf-C2H2"/>
    <property type="match status" value="1"/>
</dbReference>
<comment type="similarity">
    <text evidence="4">Belongs to the TRAFAC class dynamin-like GTPase superfamily. GB1/RHD3 GTPase family.</text>
</comment>
<evidence type="ECO:0000256" key="1">
    <source>
        <dbReference type="ARBA" id="ARBA00022741"/>
    </source>
</evidence>
<dbReference type="PROSITE" id="PS51715">
    <property type="entry name" value="G_GB1_RHD3"/>
    <property type="match status" value="1"/>
</dbReference>
<protein>
    <submittedName>
        <fullName evidence="7">Interferon-induced guanylate-binding 2-like</fullName>
        <ecNumber evidence="7">3.6.1.15</ecNumber>
    </submittedName>
</protein>
<keyword evidence="3" id="KW-0863">Zinc-finger</keyword>